<feature type="repeat" description="MBT" evidence="10">
    <location>
        <begin position="408"/>
        <end position="509"/>
    </location>
</feature>
<gene>
    <name evidence="13" type="ORF">DGAL_LOCUS8298</name>
</gene>
<dbReference type="SMART" id="SM00561">
    <property type="entry name" value="MBT"/>
    <property type="match status" value="3"/>
</dbReference>
<feature type="region of interest" description="Disordered" evidence="11">
    <location>
        <begin position="217"/>
        <end position="247"/>
    </location>
</feature>
<protein>
    <recommendedName>
        <fullName evidence="12">SAM domain-containing protein</fullName>
    </recommendedName>
</protein>
<dbReference type="GO" id="GO:0042393">
    <property type="term" value="F:histone binding"/>
    <property type="evidence" value="ECO:0007669"/>
    <property type="project" value="TreeGrafter"/>
</dbReference>
<evidence type="ECO:0000259" key="12">
    <source>
        <dbReference type="PROSITE" id="PS50105"/>
    </source>
</evidence>
<dbReference type="GO" id="GO:0003682">
    <property type="term" value="F:chromatin binding"/>
    <property type="evidence" value="ECO:0007669"/>
    <property type="project" value="TreeGrafter"/>
</dbReference>
<dbReference type="PROSITE" id="PS50105">
    <property type="entry name" value="SAM_DOMAIN"/>
    <property type="match status" value="1"/>
</dbReference>
<keyword evidence="9" id="KW-0539">Nucleus</keyword>
<dbReference type="Gene3D" id="4.10.320.30">
    <property type="match status" value="1"/>
</dbReference>
<keyword evidence="4" id="KW-0863">Zinc-finger</keyword>
<dbReference type="GO" id="GO:0006325">
    <property type="term" value="P:chromatin organization"/>
    <property type="evidence" value="ECO:0007669"/>
    <property type="project" value="UniProtKB-KW"/>
</dbReference>
<dbReference type="CDD" id="cd20103">
    <property type="entry name" value="MBT_L3MBTL1-like_rpt3"/>
    <property type="match status" value="1"/>
</dbReference>
<evidence type="ECO:0000256" key="11">
    <source>
        <dbReference type="SAM" id="MobiDB-lite"/>
    </source>
</evidence>
<evidence type="ECO:0000256" key="8">
    <source>
        <dbReference type="ARBA" id="ARBA00023163"/>
    </source>
</evidence>
<reference evidence="13" key="1">
    <citation type="submission" date="2021-11" db="EMBL/GenBank/DDBJ databases">
        <authorList>
            <person name="Schell T."/>
        </authorList>
    </citation>
    <scope>NUCLEOTIDE SEQUENCE</scope>
    <source>
        <strain evidence="13">M5</strain>
    </source>
</reference>
<evidence type="ECO:0000256" key="1">
    <source>
        <dbReference type="ARBA" id="ARBA00004123"/>
    </source>
</evidence>
<feature type="region of interest" description="Disordered" evidence="11">
    <location>
        <begin position="697"/>
        <end position="796"/>
    </location>
</feature>
<dbReference type="InterPro" id="IPR036060">
    <property type="entry name" value="Znf_C2H2C_sf"/>
</dbReference>
<dbReference type="InterPro" id="IPR004092">
    <property type="entry name" value="Mbt"/>
</dbReference>
<keyword evidence="2" id="KW-0479">Metal-binding</keyword>
<dbReference type="Gene3D" id="2.30.30.140">
    <property type="match status" value="3"/>
</dbReference>
<evidence type="ECO:0000313" key="14">
    <source>
        <dbReference type="Proteomes" id="UP000789390"/>
    </source>
</evidence>
<dbReference type="InterPro" id="IPR001660">
    <property type="entry name" value="SAM"/>
</dbReference>
<accession>A0A8J2RUU3</accession>
<dbReference type="Pfam" id="PF02820">
    <property type="entry name" value="MBT"/>
    <property type="match status" value="3"/>
</dbReference>
<proteinExistence type="predicted"/>
<keyword evidence="6" id="KW-0156">Chromatin regulator</keyword>
<feature type="repeat" description="MBT" evidence="10">
    <location>
        <begin position="519"/>
        <end position="614"/>
    </location>
</feature>
<dbReference type="InterPro" id="IPR002515">
    <property type="entry name" value="Znf_C2H2C"/>
</dbReference>
<evidence type="ECO:0000256" key="5">
    <source>
        <dbReference type="ARBA" id="ARBA00022833"/>
    </source>
</evidence>
<evidence type="ECO:0000256" key="7">
    <source>
        <dbReference type="ARBA" id="ARBA00023015"/>
    </source>
</evidence>
<evidence type="ECO:0000256" key="9">
    <source>
        <dbReference type="ARBA" id="ARBA00023242"/>
    </source>
</evidence>
<comment type="caution">
    <text evidence="13">The sequence shown here is derived from an EMBL/GenBank/DDBJ whole genome shotgun (WGS) entry which is preliminary data.</text>
</comment>
<feature type="compositionally biased region" description="Low complexity" evidence="11">
    <location>
        <begin position="234"/>
        <end position="247"/>
    </location>
</feature>
<evidence type="ECO:0000256" key="6">
    <source>
        <dbReference type="ARBA" id="ARBA00022853"/>
    </source>
</evidence>
<keyword evidence="5" id="KW-0862">Zinc</keyword>
<dbReference type="InterPro" id="IPR013761">
    <property type="entry name" value="SAM/pointed_sf"/>
</dbReference>
<dbReference type="Pfam" id="PF00536">
    <property type="entry name" value="SAM_1"/>
    <property type="match status" value="1"/>
</dbReference>
<dbReference type="CDD" id="cd20102">
    <property type="entry name" value="MBT_L3MBTL1-like_rpt2"/>
    <property type="match status" value="1"/>
</dbReference>
<dbReference type="CDD" id="cd20101">
    <property type="entry name" value="MBT_L3MBTL1-like_rpt1"/>
    <property type="match status" value="1"/>
</dbReference>
<dbReference type="PROSITE" id="PS51802">
    <property type="entry name" value="ZF_CCHHC"/>
    <property type="match status" value="1"/>
</dbReference>
<feature type="domain" description="SAM" evidence="12">
    <location>
        <begin position="918"/>
        <end position="982"/>
    </location>
</feature>
<dbReference type="Gene3D" id="1.10.150.50">
    <property type="entry name" value="Transcription Factor, Ets-1"/>
    <property type="match status" value="1"/>
</dbReference>
<feature type="repeat" description="MBT" evidence="10">
    <location>
        <begin position="277"/>
        <end position="375"/>
    </location>
</feature>
<feature type="compositionally biased region" description="Basic and acidic residues" evidence="11">
    <location>
        <begin position="816"/>
        <end position="829"/>
    </location>
</feature>
<dbReference type="PROSITE" id="PS51079">
    <property type="entry name" value="MBT"/>
    <property type="match status" value="3"/>
</dbReference>
<feature type="compositionally biased region" description="Low complexity" evidence="11">
    <location>
        <begin position="720"/>
        <end position="740"/>
    </location>
</feature>
<comment type="subcellular location">
    <subcellularLocation>
        <location evidence="1">Nucleus</location>
    </subcellularLocation>
</comment>
<dbReference type="InterPro" id="IPR050548">
    <property type="entry name" value="PcG_chromatin_remod_factors"/>
</dbReference>
<dbReference type="SUPFAM" id="SSF63748">
    <property type="entry name" value="Tudor/PWWP/MBT"/>
    <property type="match status" value="3"/>
</dbReference>
<feature type="region of interest" description="Disordered" evidence="11">
    <location>
        <begin position="816"/>
        <end position="861"/>
    </location>
</feature>
<dbReference type="AlphaFoldDB" id="A0A8J2RUU3"/>
<feature type="region of interest" description="Disordered" evidence="11">
    <location>
        <begin position="122"/>
        <end position="141"/>
    </location>
</feature>
<evidence type="ECO:0000313" key="13">
    <source>
        <dbReference type="EMBL" id="CAH0105278.1"/>
    </source>
</evidence>
<keyword evidence="14" id="KW-1185">Reference proteome</keyword>
<feature type="compositionally biased region" description="Basic and acidic residues" evidence="11">
    <location>
        <begin position="841"/>
        <end position="850"/>
    </location>
</feature>
<sequence length="994" mass="108630">MNIETETPDSTCSTTEPTIASTIENTAPVSGGETTVIVNLMETDSSSAAPPSITSTVEGDSAVAEPVVSVTNPSISSKYPKLNQLRVNEFGIYELVTEEESTAEKPIEATPIAEVVPIPDKESEPITTTSDAETVSQPSKPVEMAAANVVTTNNNGSTATSSNNNGDRERWKQRFPSNTKEKVDIVCCKQCDGYGIADEFVDPNFCSEKCRKLGLSQPPKTKAAGKVAVKRKSTSSNSSSQAGDAANSAVVESSLETCTEQNTKDGELKQAKMPSTWSWSKYLERRRAQAAPERLFSDPFPYGKHGFRTGMKLEGIDPEHQSLFCVMTVAEIQGYRIRLHFDGYSDSHDFWLNADSENLFHCGWCEKNGQKLRPPKHYDLAPSQSTSSPLPPHQQQGSSQASTHGRTFSWPQYLKFTSSTSAPRHLFISAQNESPVPSAFRVKMKLEAVDRRHSSHTLCVATVANVIGSRFLVHFDGWDSIYDYWADPSCPYVHPVGWAQEHNTTLTPPCDYDADASDFVWDHYLAKTGATAVPPRAFKPRSPVGFKTGMKLECVDPRNPQLIRVATVAAVKGYRLKIHFDGWSSEYDFWTDDDWPDLHPPGWCSKTGHPLQPPFLTSNGSVANEGECATPGCTGVGHIEGARYATHTSTDHCPYSNANLHRENPAFPDRLTGEEIDPVVQRSASPVVVASVVEEQPVKEETSKIGKTKAANVKIEPGDSSSNATSTAEASSPLPQPSSSATKMEVDSLKSKASQSIDLPVKSESEAELNNRLIQVDLRPESPPLEPQYDSLEALTPPPKKMRISFFTGKTAVSEGVRRKSAAIEERGNGDVTLDQSLPITERRQQEESSRPSLGGHNDQIDASMSCSMQAQKSLPSSYSVTNFPTNSNLITPMCWSKHAELLGNVVGVDTTKQVIRWSCDQVVDFLAKFGVHKAMLDKFKHEEIDGEALLFLSQSDLTDLLGVKLGPAIKIRNALLLMKEKAKSAMPANDSHS</sequence>
<dbReference type="GO" id="GO:0005634">
    <property type="term" value="C:nucleus"/>
    <property type="evidence" value="ECO:0007669"/>
    <property type="project" value="UniProtKB-SubCell"/>
</dbReference>
<dbReference type="GO" id="GO:0045892">
    <property type="term" value="P:negative regulation of DNA-templated transcription"/>
    <property type="evidence" value="ECO:0007669"/>
    <property type="project" value="TreeGrafter"/>
</dbReference>
<evidence type="ECO:0000256" key="10">
    <source>
        <dbReference type="PROSITE-ProRule" id="PRU00459"/>
    </source>
</evidence>
<dbReference type="GO" id="GO:0008270">
    <property type="term" value="F:zinc ion binding"/>
    <property type="evidence" value="ECO:0007669"/>
    <property type="project" value="UniProtKB-KW"/>
</dbReference>
<evidence type="ECO:0000256" key="3">
    <source>
        <dbReference type="ARBA" id="ARBA00022737"/>
    </source>
</evidence>
<feature type="compositionally biased region" description="Polar residues" evidence="11">
    <location>
        <begin position="125"/>
        <end position="139"/>
    </location>
</feature>
<dbReference type="SMART" id="SM00454">
    <property type="entry name" value="SAM"/>
    <property type="match status" value="1"/>
</dbReference>
<feature type="compositionally biased region" description="Low complexity" evidence="11">
    <location>
        <begin position="150"/>
        <end position="165"/>
    </location>
</feature>
<dbReference type="PANTHER" id="PTHR12247">
    <property type="entry name" value="POLYCOMB GROUP PROTEIN"/>
    <property type="match status" value="1"/>
</dbReference>
<evidence type="ECO:0000256" key="2">
    <source>
        <dbReference type="ARBA" id="ARBA00022723"/>
    </source>
</evidence>
<feature type="compositionally biased region" description="Polar residues" evidence="11">
    <location>
        <begin position="382"/>
        <end position="405"/>
    </location>
</feature>
<keyword evidence="8" id="KW-0804">Transcription</keyword>
<dbReference type="SUPFAM" id="SSF103637">
    <property type="entry name" value="CCHHC domain"/>
    <property type="match status" value="1"/>
</dbReference>
<name>A0A8J2RUU3_9CRUS</name>
<dbReference type="SUPFAM" id="SSF47769">
    <property type="entry name" value="SAM/Pointed domain"/>
    <property type="match status" value="1"/>
</dbReference>
<dbReference type="EMBL" id="CAKKLH010000179">
    <property type="protein sequence ID" value="CAH0105278.1"/>
    <property type="molecule type" value="Genomic_DNA"/>
</dbReference>
<keyword evidence="3" id="KW-0677">Repeat</keyword>
<dbReference type="Pfam" id="PF01530">
    <property type="entry name" value="zf-C2HC"/>
    <property type="match status" value="1"/>
</dbReference>
<dbReference type="PANTHER" id="PTHR12247:SF131">
    <property type="entry name" value="LD05287P"/>
    <property type="match status" value="1"/>
</dbReference>
<dbReference type="OrthoDB" id="8188861at2759"/>
<organism evidence="13 14">
    <name type="scientific">Daphnia galeata</name>
    <dbReference type="NCBI Taxonomy" id="27404"/>
    <lineage>
        <taxon>Eukaryota</taxon>
        <taxon>Metazoa</taxon>
        <taxon>Ecdysozoa</taxon>
        <taxon>Arthropoda</taxon>
        <taxon>Crustacea</taxon>
        <taxon>Branchiopoda</taxon>
        <taxon>Diplostraca</taxon>
        <taxon>Cladocera</taxon>
        <taxon>Anomopoda</taxon>
        <taxon>Daphniidae</taxon>
        <taxon>Daphnia</taxon>
    </lineage>
</organism>
<keyword evidence="7" id="KW-0805">Transcription regulation</keyword>
<evidence type="ECO:0000256" key="4">
    <source>
        <dbReference type="ARBA" id="ARBA00022771"/>
    </source>
</evidence>
<feature type="region of interest" description="Disordered" evidence="11">
    <location>
        <begin position="375"/>
        <end position="405"/>
    </location>
</feature>
<feature type="region of interest" description="Disordered" evidence="11">
    <location>
        <begin position="150"/>
        <end position="176"/>
    </location>
</feature>
<dbReference type="Proteomes" id="UP000789390">
    <property type="component" value="Unassembled WGS sequence"/>
</dbReference>